<dbReference type="AlphaFoldDB" id="A0A813CBI6"/>
<dbReference type="InterPro" id="IPR015947">
    <property type="entry name" value="PUA-like_sf"/>
</dbReference>
<evidence type="ECO:0000313" key="3">
    <source>
        <dbReference type="EMBL" id="CAE7939660.1"/>
    </source>
</evidence>
<organism evidence="3 4">
    <name type="scientific">Symbiodinium necroappetens</name>
    <dbReference type="NCBI Taxonomy" id="1628268"/>
    <lineage>
        <taxon>Eukaryota</taxon>
        <taxon>Sar</taxon>
        <taxon>Alveolata</taxon>
        <taxon>Dinophyceae</taxon>
        <taxon>Suessiales</taxon>
        <taxon>Symbiodiniaceae</taxon>
        <taxon>Symbiodinium</taxon>
    </lineage>
</organism>
<proteinExistence type="predicted"/>
<feature type="domain" description="ASCH" evidence="2">
    <location>
        <begin position="12"/>
        <end position="60"/>
    </location>
</feature>
<reference evidence="3" key="1">
    <citation type="submission" date="2021-02" db="EMBL/GenBank/DDBJ databases">
        <authorList>
            <person name="Dougan E. K."/>
            <person name="Rhodes N."/>
            <person name="Thang M."/>
            <person name="Chan C."/>
        </authorList>
    </citation>
    <scope>NUCLEOTIDE SEQUENCE</scope>
</reference>
<dbReference type="Proteomes" id="UP000601435">
    <property type="component" value="Unassembled WGS sequence"/>
</dbReference>
<dbReference type="EMBL" id="CAJNJA010089308">
    <property type="protein sequence ID" value="CAE7939660.1"/>
    <property type="molecule type" value="Genomic_DNA"/>
</dbReference>
<protein>
    <submittedName>
        <fullName evidence="3">PIF1 protein</fullName>
    </submittedName>
</protein>
<evidence type="ECO:0000313" key="4">
    <source>
        <dbReference type="Proteomes" id="UP000601435"/>
    </source>
</evidence>
<comment type="caution">
    <text evidence="3">The sequence shown here is derived from an EMBL/GenBank/DDBJ whole genome shotgun (WGS) entry which is preliminary data.</text>
</comment>
<accession>A0A813CBI6</accession>
<sequence>MESQRLQRALIVREPWAGYLVDGKKTWELRGTACHIRGRVGIAVAGQIIGEVRIVDCIKVAEQATDGSLVEVAGNEDCFPPLPANRPRHRVDDFQAFQWRCWHAWVVEDPVRYAEPVTYQHKRGVVNWVKLDNVVEPEKHCSEPKPLKRPAAELSDGSRSDKSARL</sequence>
<evidence type="ECO:0000256" key="1">
    <source>
        <dbReference type="SAM" id="MobiDB-lite"/>
    </source>
</evidence>
<dbReference type="OrthoDB" id="439663at2759"/>
<dbReference type="Gene3D" id="2.30.130.30">
    <property type="entry name" value="Hypothetical protein"/>
    <property type="match status" value="1"/>
</dbReference>
<dbReference type="SUPFAM" id="SSF88697">
    <property type="entry name" value="PUA domain-like"/>
    <property type="match status" value="1"/>
</dbReference>
<dbReference type="InterPro" id="IPR007374">
    <property type="entry name" value="ASCH_domain"/>
</dbReference>
<feature type="compositionally biased region" description="Basic and acidic residues" evidence="1">
    <location>
        <begin position="156"/>
        <end position="166"/>
    </location>
</feature>
<evidence type="ECO:0000259" key="2">
    <source>
        <dbReference type="Pfam" id="PF04266"/>
    </source>
</evidence>
<gene>
    <name evidence="3" type="primary">PIF1</name>
    <name evidence="3" type="ORF">SNEC2469_LOCUS33594</name>
</gene>
<feature type="region of interest" description="Disordered" evidence="1">
    <location>
        <begin position="140"/>
        <end position="166"/>
    </location>
</feature>
<name>A0A813CBI6_9DINO</name>
<keyword evidence="4" id="KW-1185">Reference proteome</keyword>
<dbReference type="Pfam" id="PF04266">
    <property type="entry name" value="ASCH"/>
    <property type="match status" value="1"/>
</dbReference>